<dbReference type="SUPFAM" id="SSF81653">
    <property type="entry name" value="Calcium ATPase, transduction domain A"/>
    <property type="match status" value="1"/>
</dbReference>
<gene>
    <name evidence="2" type="ORF">Taro_023951</name>
</gene>
<dbReference type="GO" id="GO:0140326">
    <property type="term" value="F:ATPase-coupled intramembrane lipid transporter activity"/>
    <property type="evidence" value="ECO:0007669"/>
    <property type="project" value="TreeGrafter"/>
</dbReference>
<evidence type="ECO:0000313" key="2">
    <source>
        <dbReference type="EMBL" id="MQL91341.1"/>
    </source>
</evidence>
<sequence>MGRPPREAWDDYNRYLSDKKANEKEVWVVSCGIRKRIQAQDIRVGNIVWLRENDEVPCDLVLIGTSESQGACFVETAALDGETDLKTRVIPTACAGLASELLYKIKA</sequence>
<comment type="caution">
    <text evidence="2">The sequence shown here is derived from an EMBL/GenBank/DDBJ whole genome shotgun (WGS) entry which is preliminary data.</text>
</comment>
<organism evidence="2 3">
    <name type="scientific">Colocasia esculenta</name>
    <name type="common">Wild taro</name>
    <name type="synonym">Arum esculentum</name>
    <dbReference type="NCBI Taxonomy" id="4460"/>
    <lineage>
        <taxon>Eukaryota</taxon>
        <taxon>Viridiplantae</taxon>
        <taxon>Streptophyta</taxon>
        <taxon>Embryophyta</taxon>
        <taxon>Tracheophyta</taxon>
        <taxon>Spermatophyta</taxon>
        <taxon>Magnoliopsida</taxon>
        <taxon>Liliopsida</taxon>
        <taxon>Araceae</taxon>
        <taxon>Aroideae</taxon>
        <taxon>Colocasieae</taxon>
        <taxon>Colocasia</taxon>
    </lineage>
</organism>
<evidence type="ECO:0000313" key="3">
    <source>
        <dbReference type="Proteomes" id="UP000652761"/>
    </source>
</evidence>
<dbReference type="GO" id="GO:0005886">
    <property type="term" value="C:plasma membrane"/>
    <property type="evidence" value="ECO:0007669"/>
    <property type="project" value="TreeGrafter"/>
</dbReference>
<dbReference type="Proteomes" id="UP000652761">
    <property type="component" value="Unassembled WGS sequence"/>
</dbReference>
<protein>
    <recommendedName>
        <fullName evidence="1">P-type ATPase A domain-containing protein</fullName>
    </recommendedName>
</protein>
<dbReference type="InterPro" id="IPR008250">
    <property type="entry name" value="ATPase_P-typ_transduc_dom_A_sf"/>
</dbReference>
<dbReference type="InterPro" id="IPR059000">
    <property type="entry name" value="ATPase_P-type_domA"/>
</dbReference>
<dbReference type="OrthoDB" id="377733at2759"/>
<proteinExistence type="predicted"/>
<dbReference type="Gene3D" id="2.70.150.10">
    <property type="entry name" value="Calcium-transporting ATPase, cytoplasmic transduction domain A"/>
    <property type="match status" value="1"/>
</dbReference>
<reference evidence="2" key="1">
    <citation type="submission" date="2017-07" db="EMBL/GenBank/DDBJ databases">
        <title>Taro Niue Genome Assembly and Annotation.</title>
        <authorList>
            <person name="Atibalentja N."/>
            <person name="Keating K."/>
            <person name="Fields C.J."/>
        </authorList>
    </citation>
    <scope>NUCLEOTIDE SEQUENCE</scope>
    <source>
        <strain evidence="2">Niue_2</strain>
        <tissue evidence="2">Leaf</tissue>
    </source>
</reference>
<dbReference type="Pfam" id="PF00122">
    <property type="entry name" value="E1-E2_ATPase"/>
    <property type="match status" value="1"/>
</dbReference>
<keyword evidence="3" id="KW-1185">Reference proteome</keyword>
<feature type="domain" description="P-type ATPase A" evidence="1">
    <location>
        <begin position="23"/>
        <end position="85"/>
    </location>
</feature>
<dbReference type="PANTHER" id="PTHR24092">
    <property type="entry name" value="PROBABLE PHOSPHOLIPID-TRANSPORTING ATPASE"/>
    <property type="match status" value="1"/>
</dbReference>
<dbReference type="GO" id="GO:0045332">
    <property type="term" value="P:phospholipid translocation"/>
    <property type="evidence" value="ECO:0007669"/>
    <property type="project" value="TreeGrafter"/>
</dbReference>
<feature type="non-terminal residue" evidence="2">
    <location>
        <position position="107"/>
    </location>
</feature>
<dbReference type="PANTHER" id="PTHR24092:SF19">
    <property type="entry name" value="PHOSPHOLIPID-TRANSPORTING ATPASE"/>
    <property type="match status" value="1"/>
</dbReference>
<name>A0A843V541_COLES</name>
<dbReference type="AlphaFoldDB" id="A0A843V541"/>
<accession>A0A843V541</accession>
<evidence type="ECO:0000259" key="1">
    <source>
        <dbReference type="Pfam" id="PF00122"/>
    </source>
</evidence>
<dbReference type="EMBL" id="NMUH01001329">
    <property type="protein sequence ID" value="MQL91341.1"/>
    <property type="molecule type" value="Genomic_DNA"/>
</dbReference>